<accession>A0AAE6ZME4</accession>
<dbReference type="SUPFAM" id="SSF54593">
    <property type="entry name" value="Glyoxalase/Bleomycin resistance protein/Dihydroxybiphenyl dioxygenase"/>
    <property type="match status" value="1"/>
</dbReference>
<dbReference type="Pfam" id="PF00903">
    <property type="entry name" value="Glyoxalase"/>
    <property type="match status" value="1"/>
</dbReference>
<evidence type="ECO:0000259" key="1">
    <source>
        <dbReference type="PROSITE" id="PS51819"/>
    </source>
</evidence>
<dbReference type="RefSeq" id="WP_168811410.1">
    <property type="nucleotide sequence ID" value="NZ_CP051204.2"/>
</dbReference>
<dbReference type="Proteomes" id="UP000502421">
    <property type="component" value="Chromosome"/>
</dbReference>
<dbReference type="EMBL" id="CP051204">
    <property type="protein sequence ID" value="QJB42424.1"/>
    <property type="molecule type" value="Genomic_DNA"/>
</dbReference>
<dbReference type="AlphaFoldDB" id="A0AAE6ZME4"/>
<name>A0AAE6ZME4_9BACT</name>
<evidence type="ECO:0000313" key="4">
    <source>
        <dbReference type="Proteomes" id="UP000502421"/>
    </source>
</evidence>
<protein>
    <submittedName>
        <fullName evidence="2">VOC family protein</fullName>
    </submittedName>
</protein>
<dbReference type="CDD" id="cd06587">
    <property type="entry name" value="VOC"/>
    <property type="match status" value="1"/>
</dbReference>
<gene>
    <name evidence="3" type="ORF">HF324_33070</name>
    <name evidence="2" type="ORF">HF329_33165</name>
</gene>
<dbReference type="Proteomes" id="UP000503144">
    <property type="component" value="Chromosome"/>
</dbReference>
<reference evidence="4" key="1">
    <citation type="submission" date="2020-04" db="EMBL/GenBank/DDBJ databases">
        <authorList>
            <person name="Kittiwongwattana C."/>
        </authorList>
    </citation>
    <scope>NUCLEOTIDE SEQUENCE [LARGE SCALE GENOMIC DNA]</scope>
    <source>
        <strain evidence="4">1310</strain>
    </source>
</reference>
<dbReference type="InterPro" id="IPR004360">
    <property type="entry name" value="Glyas_Fos-R_dOase_dom"/>
</dbReference>
<evidence type="ECO:0000313" key="3">
    <source>
        <dbReference type="EMBL" id="QJB42424.1"/>
    </source>
</evidence>
<dbReference type="Gene3D" id="3.10.180.10">
    <property type="entry name" value="2,3-Dihydroxybiphenyl 1,2-Dioxygenase, domain 1"/>
    <property type="match status" value="1"/>
</dbReference>
<dbReference type="InterPro" id="IPR037523">
    <property type="entry name" value="VOC_core"/>
</dbReference>
<dbReference type="InterPro" id="IPR029068">
    <property type="entry name" value="Glyas_Bleomycin-R_OHBP_Dase"/>
</dbReference>
<proteinExistence type="predicted"/>
<organism evidence="2 4">
    <name type="scientific">Chitinophaga oryzae</name>
    <dbReference type="NCBI Taxonomy" id="2725414"/>
    <lineage>
        <taxon>Bacteria</taxon>
        <taxon>Pseudomonadati</taxon>
        <taxon>Bacteroidota</taxon>
        <taxon>Chitinophagia</taxon>
        <taxon>Chitinophagales</taxon>
        <taxon>Chitinophagaceae</taxon>
        <taxon>Chitinophaga</taxon>
    </lineage>
</organism>
<dbReference type="EMBL" id="CP051205">
    <property type="protein sequence ID" value="QJB35901.1"/>
    <property type="molecule type" value="Genomic_DNA"/>
</dbReference>
<dbReference type="KEGG" id="coy:HF329_33165"/>
<reference evidence="2" key="2">
    <citation type="submission" date="2020-09" db="EMBL/GenBank/DDBJ databases">
        <authorList>
            <person name="Kittiwongwattana C."/>
        </authorList>
    </citation>
    <scope>NUCLEOTIDE SEQUENCE</scope>
    <source>
        <strain evidence="3">1303</strain>
        <strain evidence="2">1310</strain>
    </source>
</reference>
<evidence type="ECO:0000313" key="2">
    <source>
        <dbReference type="EMBL" id="QJB35901.1"/>
    </source>
</evidence>
<sequence length="141" mass="15541">MAQSSVLRGMATLTFYAADHAAAKKWYTEFLGIAPYFDMPGYFEFRLGDYQHELGVIDSQYAPPARSADTGGAVTYWHVDDIKATLDRLLALGATEFEPITQRGQEGSGFATAAVTDPFGNIIGIMTNPHYLEILQKKNNI</sequence>
<keyword evidence="5" id="KW-1185">Reference proteome</keyword>
<feature type="domain" description="VOC" evidence="1">
    <location>
        <begin position="9"/>
        <end position="128"/>
    </location>
</feature>
<evidence type="ECO:0000313" key="5">
    <source>
        <dbReference type="Proteomes" id="UP000503144"/>
    </source>
</evidence>
<dbReference type="PROSITE" id="PS51819">
    <property type="entry name" value="VOC"/>
    <property type="match status" value="1"/>
</dbReference>